<feature type="chain" id="PRO_5036393817" evidence="2">
    <location>
        <begin position="23"/>
        <end position="126"/>
    </location>
</feature>
<dbReference type="EMBL" id="HBEC01034518">
    <property type="protein sequence ID" value="CAD8301391.1"/>
    <property type="molecule type" value="Transcribed_RNA"/>
</dbReference>
<evidence type="ECO:0000313" key="4">
    <source>
        <dbReference type="EMBL" id="CAD8301393.1"/>
    </source>
</evidence>
<feature type="compositionally biased region" description="Basic and acidic residues" evidence="1">
    <location>
        <begin position="109"/>
        <end position="126"/>
    </location>
</feature>
<evidence type="ECO:0000256" key="1">
    <source>
        <dbReference type="SAM" id="MobiDB-lite"/>
    </source>
</evidence>
<reference evidence="3" key="1">
    <citation type="submission" date="2021-01" db="EMBL/GenBank/DDBJ databases">
        <authorList>
            <person name="Corre E."/>
            <person name="Pelletier E."/>
            <person name="Niang G."/>
            <person name="Scheremetjew M."/>
            <person name="Finn R."/>
            <person name="Kale V."/>
            <person name="Holt S."/>
            <person name="Cochrane G."/>
            <person name="Meng A."/>
            <person name="Brown T."/>
            <person name="Cohen L."/>
        </authorList>
    </citation>
    <scope>NUCLEOTIDE SEQUENCE</scope>
    <source>
        <strain evidence="3">CCMP219</strain>
    </source>
</reference>
<dbReference type="EMBL" id="HBEC01034519">
    <property type="protein sequence ID" value="CAD8301393.1"/>
    <property type="molecule type" value="Transcribed_RNA"/>
</dbReference>
<evidence type="ECO:0000256" key="2">
    <source>
        <dbReference type="SAM" id="SignalP"/>
    </source>
</evidence>
<keyword evidence="2" id="KW-0732">Signal</keyword>
<sequence length="126" mass="12318">MGTAGVGGAGAWLFSWLTVISRGPIIESTARCATALPVPIAAPVTMEPMSPLMMPPPELCCGTIGGCAAIGLAAAGGIGADACDAGVLDPNQPPPDEAGCEEAAGEAAGRGRDAADEADAREGAER</sequence>
<feature type="region of interest" description="Disordered" evidence="1">
    <location>
        <begin position="84"/>
        <end position="126"/>
    </location>
</feature>
<proteinExistence type="predicted"/>
<evidence type="ECO:0000313" key="3">
    <source>
        <dbReference type="EMBL" id="CAD8301391.1"/>
    </source>
</evidence>
<feature type="signal peptide" evidence="2">
    <location>
        <begin position="1"/>
        <end position="22"/>
    </location>
</feature>
<name>A0A6U2I3L2_9CHLO</name>
<organism evidence="3">
    <name type="scientific">Chlamydomonas euryale</name>
    <dbReference type="NCBI Taxonomy" id="1486919"/>
    <lineage>
        <taxon>Eukaryota</taxon>
        <taxon>Viridiplantae</taxon>
        <taxon>Chlorophyta</taxon>
        <taxon>core chlorophytes</taxon>
        <taxon>Chlorophyceae</taxon>
        <taxon>CS clade</taxon>
        <taxon>Chlamydomonadales</taxon>
        <taxon>Chlamydomonadaceae</taxon>
        <taxon>Chlamydomonas</taxon>
    </lineage>
</organism>
<gene>
    <name evidence="3" type="ORF">CEUR00632_LOCUS16033</name>
    <name evidence="4" type="ORF">CEUR00632_LOCUS16034</name>
</gene>
<protein>
    <submittedName>
        <fullName evidence="3">Uncharacterized protein</fullName>
    </submittedName>
</protein>
<accession>A0A6U2I3L2</accession>
<dbReference type="AlphaFoldDB" id="A0A6U2I3L2"/>